<organism evidence="2 3">
    <name type="scientific">Perkinsus olseni</name>
    <name type="common">Perkinsus atlanticus</name>
    <dbReference type="NCBI Taxonomy" id="32597"/>
    <lineage>
        <taxon>Eukaryota</taxon>
        <taxon>Sar</taxon>
        <taxon>Alveolata</taxon>
        <taxon>Perkinsozoa</taxon>
        <taxon>Perkinsea</taxon>
        <taxon>Perkinsida</taxon>
        <taxon>Perkinsidae</taxon>
        <taxon>Perkinsus</taxon>
    </lineage>
</organism>
<reference evidence="2 3" key="1">
    <citation type="submission" date="2020-04" db="EMBL/GenBank/DDBJ databases">
        <title>Perkinsus olseni comparative genomics.</title>
        <authorList>
            <person name="Bogema D.R."/>
        </authorList>
    </citation>
    <scope>NUCLEOTIDE SEQUENCE [LARGE SCALE GENOMIC DNA]</scope>
    <source>
        <strain evidence="2 3">ATCC PRA-207</strain>
    </source>
</reference>
<evidence type="ECO:0000313" key="3">
    <source>
        <dbReference type="Proteomes" id="UP000553632"/>
    </source>
</evidence>
<evidence type="ECO:0000313" key="2">
    <source>
        <dbReference type="EMBL" id="KAF4723881.1"/>
    </source>
</evidence>
<accession>A0A7J6RTZ4</accession>
<feature type="region of interest" description="Disordered" evidence="1">
    <location>
        <begin position="30"/>
        <end position="60"/>
    </location>
</feature>
<dbReference type="EMBL" id="JABANO010023225">
    <property type="protein sequence ID" value="KAF4723881.1"/>
    <property type="molecule type" value="Genomic_DNA"/>
</dbReference>
<feature type="non-terminal residue" evidence="2">
    <location>
        <position position="145"/>
    </location>
</feature>
<gene>
    <name evidence="2" type="ORF">FOZ63_031131</name>
</gene>
<keyword evidence="3" id="KW-1185">Reference proteome</keyword>
<name>A0A7J6RTZ4_PEROL</name>
<comment type="caution">
    <text evidence="2">The sequence shown here is derived from an EMBL/GenBank/DDBJ whole genome shotgun (WGS) entry which is preliminary data.</text>
</comment>
<proteinExistence type="predicted"/>
<dbReference type="Proteomes" id="UP000553632">
    <property type="component" value="Unassembled WGS sequence"/>
</dbReference>
<dbReference type="AlphaFoldDB" id="A0A7J6RTZ4"/>
<protein>
    <submittedName>
        <fullName evidence="2">Uncharacterized protein</fullName>
    </submittedName>
</protein>
<sequence length="145" mass="15638">MPPQSAADLYLGPAVRLGPSIDINIGVKTQARPGRTSGPSHVEKSLGDAANKAEGVSTADSSGWAGWIALGCRYSSSSYSTMKSFLQILALESRLFETLLKRRSGQAECSGGLLFVFSSLLPQRRYTLDCPREEILVNPPPSYIF</sequence>
<evidence type="ECO:0000256" key="1">
    <source>
        <dbReference type="SAM" id="MobiDB-lite"/>
    </source>
</evidence>